<dbReference type="CDD" id="cd00051">
    <property type="entry name" value="EFh"/>
    <property type="match status" value="2"/>
</dbReference>
<dbReference type="GO" id="GO:0005509">
    <property type="term" value="F:calcium ion binding"/>
    <property type="evidence" value="ECO:0007669"/>
    <property type="project" value="InterPro"/>
</dbReference>
<gene>
    <name evidence="6" type="ORF">JTE90_022552</name>
</gene>
<dbReference type="PROSITE" id="PS00018">
    <property type="entry name" value="EF_HAND_1"/>
    <property type="match status" value="3"/>
</dbReference>
<evidence type="ECO:0000256" key="1">
    <source>
        <dbReference type="ARBA" id="ARBA00006049"/>
    </source>
</evidence>
<evidence type="ECO:0000256" key="4">
    <source>
        <dbReference type="ARBA" id="ARBA00022837"/>
    </source>
</evidence>
<dbReference type="EMBL" id="JAFNEN010000240">
    <property type="protein sequence ID" value="KAG8188352.1"/>
    <property type="molecule type" value="Genomic_DNA"/>
</dbReference>
<dbReference type="Pfam" id="PF00036">
    <property type="entry name" value="EF-hand_1"/>
    <property type="match status" value="1"/>
</dbReference>
<dbReference type="Pfam" id="PF13499">
    <property type="entry name" value="EF-hand_7"/>
    <property type="match status" value="1"/>
</dbReference>
<evidence type="ECO:0000313" key="7">
    <source>
        <dbReference type="Proteomes" id="UP000827092"/>
    </source>
</evidence>
<keyword evidence="4" id="KW-0106">Calcium</keyword>
<dbReference type="PANTHER" id="PTHR23055">
    <property type="entry name" value="CALCIUM BINDING PROTEINS"/>
    <property type="match status" value="1"/>
</dbReference>
<feature type="domain" description="EF-hand" evidence="5">
    <location>
        <begin position="238"/>
        <end position="273"/>
    </location>
</feature>
<dbReference type="SMART" id="SM00054">
    <property type="entry name" value="EFh"/>
    <property type="match status" value="3"/>
</dbReference>
<sequence>MHKDDSINDDQISTTSDDVTDGNFSSYFDDDPMGAGVSIYGVYQRLVRFVRRAWSRRSLYFLMEAGVSIYRHFRRFIRFMRRAFCRRSHDNNDDIEMTFVRSKPQRIEALCRITKFSKNELKLIYQGFKQACPTGIVNESTFKEVYAQFFPQGDASQYAHYVFKAFDHDGSGTINFQEFVLGLSTISRGSPTEKLQWTFNLYDINGDGCITREEMREIISSIYNLLGRFTEPSVSAEATRDHADRVFDKLDLNKDGIVTFDEFLETCLHDENITKSLNLLDTVL</sequence>
<dbReference type="PANTHER" id="PTHR23055:SF167">
    <property type="entry name" value="EF-HAND DOMAIN-CONTAINING PROTEIN"/>
    <property type="match status" value="1"/>
</dbReference>
<dbReference type="FunFam" id="1.10.238.10:FF:000009">
    <property type="entry name" value="Visinin-like protein 1"/>
    <property type="match status" value="1"/>
</dbReference>
<keyword evidence="7" id="KW-1185">Reference proteome</keyword>
<dbReference type="Gene3D" id="1.10.238.10">
    <property type="entry name" value="EF-hand"/>
    <property type="match status" value="1"/>
</dbReference>
<dbReference type="AlphaFoldDB" id="A0AAV6UVI1"/>
<evidence type="ECO:0000256" key="2">
    <source>
        <dbReference type="ARBA" id="ARBA00022723"/>
    </source>
</evidence>
<evidence type="ECO:0000259" key="5">
    <source>
        <dbReference type="PROSITE" id="PS50222"/>
    </source>
</evidence>
<keyword evidence="2" id="KW-0479">Metal-binding</keyword>
<dbReference type="SUPFAM" id="SSF47473">
    <property type="entry name" value="EF-hand"/>
    <property type="match status" value="1"/>
</dbReference>
<evidence type="ECO:0000313" key="6">
    <source>
        <dbReference type="EMBL" id="KAG8188352.1"/>
    </source>
</evidence>
<comment type="similarity">
    <text evidence="1">Belongs to the recoverin family.</text>
</comment>
<feature type="domain" description="EF-hand" evidence="5">
    <location>
        <begin position="190"/>
        <end position="225"/>
    </location>
</feature>
<dbReference type="Proteomes" id="UP000827092">
    <property type="component" value="Unassembled WGS sequence"/>
</dbReference>
<dbReference type="InterPro" id="IPR002048">
    <property type="entry name" value="EF_hand_dom"/>
</dbReference>
<organism evidence="6 7">
    <name type="scientific">Oedothorax gibbosus</name>
    <dbReference type="NCBI Taxonomy" id="931172"/>
    <lineage>
        <taxon>Eukaryota</taxon>
        <taxon>Metazoa</taxon>
        <taxon>Ecdysozoa</taxon>
        <taxon>Arthropoda</taxon>
        <taxon>Chelicerata</taxon>
        <taxon>Arachnida</taxon>
        <taxon>Araneae</taxon>
        <taxon>Araneomorphae</taxon>
        <taxon>Entelegynae</taxon>
        <taxon>Araneoidea</taxon>
        <taxon>Linyphiidae</taxon>
        <taxon>Erigoninae</taxon>
        <taxon>Oedothorax</taxon>
    </lineage>
</organism>
<proteinExistence type="inferred from homology"/>
<name>A0AAV6UVI1_9ARAC</name>
<dbReference type="InterPro" id="IPR011992">
    <property type="entry name" value="EF-hand-dom_pair"/>
</dbReference>
<reference evidence="6 7" key="1">
    <citation type="journal article" date="2022" name="Nat. Ecol. Evol.">
        <title>A masculinizing supergene underlies an exaggerated male reproductive morph in a spider.</title>
        <authorList>
            <person name="Hendrickx F."/>
            <person name="De Corte Z."/>
            <person name="Sonet G."/>
            <person name="Van Belleghem S.M."/>
            <person name="Kostlbacher S."/>
            <person name="Vangestel C."/>
        </authorList>
    </citation>
    <scope>NUCLEOTIDE SEQUENCE [LARGE SCALE GENOMIC DNA]</scope>
    <source>
        <strain evidence="6">W744_W776</strain>
    </source>
</reference>
<keyword evidence="3" id="KW-0677">Repeat</keyword>
<protein>
    <recommendedName>
        <fullName evidence="5">EF-hand domain-containing protein</fullName>
    </recommendedName>
</protein>
<dbReference type="PRINTS" id="PR00450">
    <property type="entry name" value="RECOVERIN"/>
</dbReference>
<dbReference type="InterPro" id="IPR018247">
    <property type="entry name" value="EF_Hand_1_Ca_BS"/>
</dbReference>
<dbReference type="PROSITE" id="PS50222">
    <property type="entry name" value="EF_HAND_2"/>
    <property type="match status" value="3"/>
</dbReference>
<accession>A0AAV6UVI1</accession>
<comment type="caution">
    <text evidence="6">The sequence shown here is derived from an EMBL/GenBank/DDBJ whole genome shotgun (WGS) entry which is preliminary data.</text>
</comment>
<dbReference type="InterPro" id="IPR028846">
    <property type="entry name" value="Recoverin"/>
</dbReference>
<feature type="domain" description="EF-hand" evidence="5">
    <location>
        <begin position="154"/>
        <end position="189"/>
    </location>
</feature>
<evidence type="ECO:0000256" key="3">
    <source>
        <dbReference type="ARBA" id="ARBA00022737"/>
    </source>
</evidence>